<proteinExistence type="predicted"/>
<gene>
    <name evidence="1" type="ORF">QY95_03228</name>
</gene>
<dbReference type="PIRSF" id="PIRSF021424">
    <property type="entry name" value="RTP"/>
    <property type="match status" value="1"/>
</dbReference>
<dbReference type="SUPFAM" id="SSF46785">
    <property type="entry name" value="Winged helix' DNA-binding domain"/>
    <property type="match status" value="1"/>
</dbReference>
<dbReference type="Pfam" id="PF02334">
    <property type="entry name" value="RTP"/>
    <property type="match status" value="1"/>
</dbReference>
<dbReference type="GO" id="GO:0006274">
    <property type="term" value="P:DNA replication termination"/>
    <property type="evidence" value="ECO:0007669"/>
    <property type="project" value="InterPro"/>
</dbReference>
<evidence type="ECO:0000313" key="1">
    <source>
        <dbReference type="EMBL" id="KKB36136.1"/>
    </source>
</evidence>
<accession>A0A0F5HKN7</accession>
<dbReference type="AlphaFoldDB" id="A0A0F5HS56"/>
<dbReference type="Proteomes" id="UP000031563">
    <property type="component" value="Unassembled WGS sequence"/>
</dbReference>
<dbReference type="InterPro" id="IPR036388">
    <property type="entry name" value="WH-like_DNA-bd_sf"/>
</dbReference>
<comment type="caution">
    <text evidence="1">The sequence shown here is derived from an EMBL/GenBank/DDBJ whole genome shotgun (WGS) entry which is preliminary data.</text>
</comment>
<organism evidence="1 2">
    <name type="scientific">Bacillus thermotolerans</name>
    <name type="common">Quasibacillus thermotolerans</name>
    <dbReference type="NCBI Taxonomy" id="1221996"/>
    <lineage>
        <taxon>Bacteria</taxon>
        <taxon>Bacillati</taxon>
        <taxon>Bacillota</taxon>
        <taxon>Bacilli</taxon>
        <taxon>Bacillales</taxon>
        <taxon>Bacillaceae</taxon>
        <taxon>Bacillus</taxon>
    </lineage>
</organism>
<dbReference type="GO" id="GO:0003677">
    <property type="term" value="F:DNA binding"/>
    <property type="evidence" value="ECO:0007669"/>
    <property type="project" value="InterPro"/>
</dbReference>
<protein>
    <submittedName>
        <fullName evidence="1">Replication termination protein</fullName>
    </submittedName>
</protein>
<evidence type="ECO:0000313" key="2">
    <source>
        <dbReference type="Proteomes" id="UP000031563"/>
    </source>
</evidence>
<dbReference type="Gene3D" id="1.10.10.10">
    <property type="entry name" value="Winged helix-like DNA-binding domain superfamily/Winged helix DNA-binding domain"/>
    <property type="match status" value="1"/>
</dbReference>
<reference evidence="1" key="1">
    <citation type="submission" date="2015-02" db="EMBL/GenBank/DDBJ databases">
        <title>Genome Assembly of Bacillaceae bacterium MTCC 8252.</title>
        <authorList>
            <person name="Verma A."/>
            <person name="Khatri I."/>
            <person name="Mual P."/>
            <person name="Subramanian S."/>
            <person name="Krishnamurthi S."/>
        </authorList>
    </citation>
    <scope>NUCLEOTIDE SEQUENCE [LARGE SCALE GENOMIC DNA]</scope>
    <source>
        <strain evidence="1">MTCC 8252</strain>
    </source>
</reference>
<dbReference type="EMBL" id="JWIR02000064">
    <property type="protein sequence ID" value="KKB36136.1"/>
    <property type="molecule type" value="Genomic_DNA"/>
</dbReference>
<keyword evidence="2" id="KW-1185">Reference proteome</keyword>
<sequence length="119" mass="14223">MPRGEGKFLIKQRAFLKLFMIKFVEENKLYGMQAMDELKATFKQYGYEPNHSEIYRSLHELIDDGILKRQKKLQEGAKYKEVVIYQFDDYEKAKLYKKQVKADLDRSMGLLRKALEDVY</sequence>
<dbReference type="InterPro" id="IPR003432">
    <property type="entry name" value="RTP"/>
</dbReference>
<dbReference type="InterPro" id="IPR036390">
    <property type="entry name" value="WH_DNA-bd_sf"/>
</dbReference>
<dbReference type="OrthoDB" id="2438867at2"/>
<name>A0A0F5HS56_BACTR</name>
<accession>A0A0F5HS56</accession>
<dbReference type="STRING" id="1221996.QY95_03228"/>
<dbReference type="RefSeq" id="WP_046128620.1">
    <property type="nucleotide sequence ID" value="NZ_JWIQ02000095.1"/>
</dbReference>